<dbReference type="AlphaFoldDB" id="A0A0G4B276"/>
<dbReference type="KEGG" id="bbgw:UT28_C0001G0129"/>
<dbReference type="InterPro" id="IPR036477">
    <property type="entry name" value="Formyl_transf_N_sf"/>
</dbReference>
<proteinExistence type="predicted"/>
<feature type="domain" description="Formyl transferase N-terminal" evidence="5">
    <location>
        <begin position="3"/>
        <end position="181"/>
    </location>
</feature>
<keyword evidence="4" id="KW-0658">Purine biosynthesis</keyword>
<evidence type="ECO:0000256" key="1">
    <source>
        <dbReference type="ARBA" id="ARBA00005054"/>
    </source>
</evidence>
<sequence>MEKRILVFVNGTKTGGGSGFVNLVEATLKGTLDAKIVGVVSTHYNGGVQQKADRLTVPFRLFTGPWEAEEYQIFVDEFQPHLICLSGWLRPVVGLDPKITINIHPGPLPQFGGQGFYGHHVHEAVMAAYSRGEITHTAVTMHFVTEKYDDGPIIFVKRIKILDNDTPESLAQRVNVAEHTYQPIITQMVVTGGISWDGKDKRSLSVPPWCLDG</sequence>
<dbReference type="Pfam" id="PF00551">
    <property type="entry name" value="Formyl_trans_N"/>
    <property type="match status" value="1"/>
</dbReference>
<reference evidence="6 7" key="1">
    <citation type="journal article" date="2015" name="Nature">
        <title>rRNA introns, odd ribosomes, and small enigmatic genomes across a large radiation of phyla.</title>
        <authorList>
            <person name="Brown C.T."/>
            <person name="Hug L.A."/>
            <person name="Thomas B.C."/>
            <person name="Sharon I."/>
            <person name="Castelle C.J."/>
            <person name="Singh A."/>
            <person name="Wilkins M.J."/>
            <person name="Williams K.H."/>
            <person name="Banfield J.F."/>
        </authorList>
    </citation>
    <scope>NUCLEOTIDE SEQUENCE [LARGE SCALE GENOMIC DNA]</scope>
</reference>
<name>A0A0G4B276_9BACT</name>
<dbReference type="STRING" id="1618337.UT28_C0001G0129"/>
<protein>
    <recommendedName>
        <fullName evidence="2">phosphoribosylglycinamide formyltransferase 1</fullName>
        <ecNumber evidence="2">2.1.2.2</ecNumber>
    </recommendedName>
</protein>
<organism evidence="6 7">
    <name type="scientific">Berkelbacteria bacterium GW2011_GWE1_39_12</name>
    <dbReference type="NCBI Taxonomy" id="1618337"/>
    <lineage>
        <taxon>Bacteria</taxon>
        <taxon>Candidatus Berkelbacteria</taxon>
    </lineage>
</organism>
<dbReference type="PANTHER" id="PTHR43369">
    <property type="entry name" value="PHOSPHORIBOSYLGLYCINAMIDE FORMYLTRANSFERASE"/>
    <property type="match status" value="1"/>
</dbReference>
<dbReference type="EC" id="2.1.2.2" evidence="2"/>
<dbReference type="SUPFAM" id="SSF53328">
    <property type="entry name" value="Formyltransferase"/>
    <property type="match status" value="1"/>
</dbReference>
<dbReference type="GO" id="GO:0006189">
    <property type="term" value="P:'de novo' IMP biosynthetic process"/>
    <property type="evidence" value="ECO:0007669"/>
    <property type="project" value="TreeGrafter"/>
</dbReference>
<evidence type="ECO:0000313" key="7">
    <source>
        <dbReference type="Proteomes" id="UP000035648"/>
    </source>
</evidence>
<dbReference type="PATRIC" id="fig|1618337.4.peg.127"/>
<evidence type="ECO:0000256" key="2">
    <source>
        <dbReference type="ARBA" id="ARBA00012254"/>
    </source>
</evidence>
<comment type="pathway">
    <text evidence="1">Purine metabolism; IMP biosynthesis via de novo pathway; N(2)-formyl-N(1)-(5-phospho-D-ribosyl)glycinamide from N(1)-(5-phospho-D-ribosyl)glycinamide (10-formyl THF route): step 1/1.</text>
</comment>
<gene>
    <name evidence="6" type="ORF">UT28_C0001G0129</name>
</gene>
<evidence type="ECO:0000259" key="5">
    <source>
        <dbReference type="Pfam" id="PF00551"/>
    </source>
</evidence>
<evidence type="ECO:0000256" key="3">
    <source>
        <dbReference type="ARBA" id="ARBA00022679"/>
    </source>
</evidence>
<dbReference type="PANTHER" id="PTHR43369:SF2">
    <property type="entry name" value="PHOSPHORIBOSYLGLYCINAMIDE FORMYLTRANSFERASE"/>
    <property type="match status" value="1"/>
</dbReference>
<evidence type="ECO:0000313" key="6">
    <source>
        <dbReference type="EMBL" id="AKM81944.1"/>
    </source>
</evidence>
<evidence type="ECO:0000256" key="4">
    <source>
        <dbReference type="ARBA" id="ARBA00022755"/>
    </source>
</evidence>
<accession>A0A0G4B276</accession>
<dbReference type="EMBL" id="CP011213">
    <property type="protein sequence ID" value="AKM81944.1"/>
    <property type="molecule type" value="Genomic_DNA"/>
</dbReference>
<keyword evidence="3 6" id="KW-0808">Transferase</keyword>
<dbReference type="InterPro" id="IPR002376">
    <property type="entry name" value="Formyl_transf_N"/>
</dbReference>
<dbReference type="Proteomes" id="UP000035648">
    <property type="component" value="Chromosome"/>
</dbReference>
<dbReference type="GO" id="GO:0004644">
    <property type="term" value="F:phosphoribosylglycinamide formyltransferase activity"/>
    <property type="evidence" value="ECO:0007669"/>
    <property type="project" value="UniProtKB-EC"/>
</dbReference>
<dbReference type="Gene3D" id="3.40.50.170">
    <property type="entry name" value="Formyl transferase, N-terminal domain"/>
    <property type="match status" value="1"/>
</dbReference>
<dbReference type="GO" id="GO:0005737">
    <property type="term" value="C:cytoplasm"/>
    <property type="evidence" value="ECO:0007669"/>
    <property type="project" value="TreeGrafter"/>
</dbReference>